<dbReference type="EMBL" id="JAUKTV010000002">
    <property type="protein sequence ID" value="KAK0744664.1"/>
    <property type="molecule type" value="Genomic_DNA"/>
</dbReference>
<gene>
    <name evidence="2" type="ORF">B0T21DRAFT_429366</name>
</gene>
<proteinExistence type="predicted"/>
<keyword evidence="1" id="KW-0732">Signal</keyword>
<evidence type="ECO:0000313" key="3">
    <source>
        <dbReference type="Proteomes" id="UP001172159"/>
    </source>
</evidence>
<dbReference type="Proteomes" id="UP001172159">
    <property type="component" value="Unassembled WGS sequence"/>
</dbReference>
<comment type="caution">
    <text evidence="2">The sequence shown here is derived from an EMBL/GenBank/DDBJ whole genome shotgun (WGS) entry which is preliminary data.</text>
</comment>
<evidence type="ECO:0000256" key="1">
    <source>
        <dbReference type="SAM" id="SignalP"/>
    </source>
</evidence>
<organism evidence="2 3">
    <name type="scientific">Apiosordaria backusii</name>
    <dbReference type="NCBI Taxonomy" id="314023"/>
    <lineage>
        <taxon>Eukaryota</taxon>
        <taxon>Fungi</taxon>
        <taxon>Dikarya</taxon>
        <taxon>Ascomycota</taxon>
        <taxon>Pezizomycotina</taxon>
        <taxon>Sordariomycetes</taxon>
        <taxon>Sordariomycetidae</taxon>
        <taxon>Sordariales</taxon>
        <taxon>Lasiosphaeriaceae</taxon>
        <taxon>Apiosordaria</taxon>
    </lineage>
</organism>
<evidence type="ECO:0000313" key="2">
    <source>
        <dbReference type="EMBL" id="KAK0744664.1"/>
    </source>
</evidence>
<reference evidence="2" key="1">
    <citation type="submission" date="2023-06" db="EMBL/GenBank/DDBJ databases">
        <title>Genome-scale phylogeny and comparative genomics of the fungal order Sordariales.</title>
        <authorList>
            <consortium name="Lawrence Berkeley National Laboratory"/>
            <person name="Hensen N."/>
            <person name="Bonometti L."/>
            <person name="Westerberg I."/>
            <person name="Brannstrom I.O."/>
            <person name="Guillou S."/>
            <person name="Cros-Aarteil S."/>
            <person name="Calhoun S."/>
            <person name="Haridas S."/>
            <person name="Kuo A."/>
            <person name="Mondo S."/>
            <person name="Pangilinan J."/>
            <person name="Riley R."/>
            <person name="Labutti K."/>
            <person name="Andreopoulos B."/>
            <person name="Lipzen A."/>
            <person name="Chen C."/>
            <person name="Yanf M."/>
            <person name="Daum C."/>
            <person name="Ng V."/>
            <person name="Clum A."/>
            <person name="Steindorff A."/>
            <person name="Ohm R."/>
            <person name="Martin F."/>
            <person name="Silar P."/>
            <person name="Natvig D."/>
            <person name="Lalanne C."/>
            <person name="Gautier V."/>
            <person name="Ament-Velasquez S.L."/>
            <person name="Kruys A."/>
            <person name="Hutchinson M.I."/>
            <person name="Powell A.J."/>
            <person name="Barry K."/>
            <person name="Miller A.N."/>
            <person name="Grigoriev I.V."/>
            <person name="Debuchy R."/>
            <person name="Gladieux P."/>
            <person name="Thoren M.H."/>
            <person name="Johannesson H."/>
        </authorList>
    </citation>
    <scope>NUCLEOTIDE SEQUENCE</scope>
    <source>
        <strain evidence="2">CBS 540.89</strain>
    </source>
</reference>
<name>A0AA40ESH0_9PEZI</name>
<feature type="signal peptide" evidence="1">
    <location>
        <begin position="1"/>
        <end position="18"/>
    </location>
</feature>
<dbReference type="AlphaFoldDB" id="A0AA40ESH0"/>
<accession>A0AA40ESH0</accession>
<feature type="chain" id="PRO_5041359328" evidence="1">
    <location>
        <begin position="19"/>
        <end position="289"/>
    </location>
</feature>
<protein>
    <submittedName>
        <fullName evidence="2">Uncharacterized protein</fullName>
    </submittedName>
</protein>
<keyword evidence="3" id="KW-1185">Reference proteome</keyword>
<sequence length="289" mass="31680">MMRDRVLLLLSVGCIAVADPTHRQDGDTPGPVPRPNITKSSTSLLMPQKLNYFHLCMEYAALDLCGIDPYAKTDVWDIQPSSPASVRFSPRAIYTGLFYRGILLKEWTRQEHLALLGIGNLSDDDKRAIGELLYREQQANTINTPSMTSTRTSIPTEAREQMTALENWDRLRRSSLTTVSGATMAPTPTTAPTPQELETKEKAGIFLIMSSALPQVFGRLDKGRNDAEKGWLPKSGMSVENVLDSPFVGSPMALAMWLDVEMVETLALQSSARSLGAAGCWGCGRLFGG</sequence>